<comment type="caution">
    <text evidence="8">The sequence shown here is derived from an EMBL/GenBank/DDBJ whole genome shotgun (WGS) entry which is preliminary data.</text>
</comment>
<dbReference type="InterPro" id="IPR004607">
    <property type="entry name" value="GART"/>
</dbReference>
<dbReference type="GO" id="GO:0005737">
    <property type="term" value="C:cytoplasm"/>
    <property type="evidence" value="ECO:0007669"/>
    <property type="project" value="TreeGrafter"/>
</dbReference>
<evidence type="ECO:0000256" key="4">
    <source>
        <dbReference type="ARBA" id="ARBA00038440"/>
    </source>
</evidence>
<evidence type="ECO:0000256" key="1">
    <source>
        <dbReference type="ARBA" id="ARBA00005054"/>
    </source>
</evidence>
<name>A0A2H3NKU4_9BACT</name>
<dbReference type="NCBIfam" id="TIGR00639">
    <property type="entry name" value="PurN"/>
    <property type="match status" value="1"/>
</dbReference>
<dbReference type="Gene3D" id="3.40.50.170">
    <property type="entry name" value="Formyl transferase, N-terminal domain"/>
    <property type="match status" value="1"/>
</dbReference>
<dbReference type="PROSITE" id="PS00373">
    <property type="entry name" value="GART"/>
    <property type="match status" value="1"/>
</dbReference>
<evidence type="ECO:0000256" key="6">
    <source>
        <dbReference type="HAMAP-Rule" id="MF_01930"/>
    </source>
</evidence>
<dbReference type="CDD" id="cd08645">
    <property type="entry name" value="FMT_core_GART"/>
    <property type="match status" value="1"/>
</dbReference>
<evidence type="ECO:0000313" key="8">
    <source>
        <dbReference type="EMBL" id="PEN04962.1"/>
    </source>
</evidence>
<dbReference type="RefSeq" id="WP_098063337.1">
    <property type="nucleotide sequence ID" value="NZ_PDEP01000019.1"/>
</dbReference>
<dbReference type="InterPro" id="IPR001555">
    <property type="entry name" value="GART_AS"/>
</dbReference>
<dbReference type="Proteomes" id="UP000221024">
    <property type="component" value="Unassembled WGS sequence"/>
</dbReference>
<dbReference type="Pfam" id="PF00551">
    <property type="entry name" value="Formyl_trans_N"/>
    <property type="match status" value="1"/>
</dbReference>
<evidence type="ECO:0000256" key="3">
    <source>
        <dbReference type="ARBA" id="ARBA00022755"/>
    </source>
</evidence>
<keyword evidence="2 6" id="KW-0808">Transferase</keyword>
<evidence type="ECO:0000313" key="9">
    <source>
        <dbReference type="Proteomes" id="UP000221024"/>
    </source>
</evidence>
<dbReference type="UniPathway" id="UPA00074">
    <property type="reaction ID" value="UER00126"/>
</dbReference>
<dbReference type="OrthoDB" id="9806170at2"/>
<comment type="function">
    <text evidence="6">Catalyzes the transfer of a formyl group from 10-formyltetrahydrofolate to 5-phospho-ribosyl-glycinamide (GAR), producing 5-phospho-ribosyl-N-formylglycinamide (FGAR) and tetrahydrofolate.</text>
</comment>
<dbReference type="InterPro" id="IPR036477">
    <property type="entry name" value="Formyl_transf_N_sf"/>
</dbReference>
<feature type="active site" description="Proton donor" evidence="6">
    <location>
        <position position="111"/>
    </location>
</feature>
<dbReference type="GO" id="GO:0004644">
    <property type="term" value="F:phosphoribosylglycinamide formyltransferase activity"/>
    <property type="evidence" value="ECO:0007669"/>
    <property type="project" value="UniProtKB-UniRule"/>
</dbReference>
<keyword evidence="3 6" id="KW-0658">Purine biosynthesis</keyword>
<dbReference type="PANTHER" id="PTHR43369">
    <property type="entry name" value="PHOSPHORIBOSYLGLYCINAMIDE FORMYLTRANSFERASE"/>
    <property type="match status" value="1"/>
</dbReference>
<dbReference type="EC" id="2.1.2.2" evidence="6"/>
<feature type="site" description="Raises pKa of active site His" evidence="6">
    <location>
        <position position="152"/>
    </location>
</feature>
<evidence type="ECO:0000259" key="7">
    <source>
        <dbReference type="Pfam" id="PF00551"/>
    </source>
</evidence>
<gene>
    <name evidence="6" type="primary">purN</name>
    <name evidence="8" type="ORF">CRI93_14350</name>
</gene>
<comment type="similarity">
    <text evidence="4 6">Belongs to the GART family.</text>
</comment>
<comment type="caution">
    <text evidence="6">Lacks conserved residue(s) required for the propagation of feature annotation.</text>
</comment>
<organism evidence="8 9">
    <name type="scientific">Longimonas halophila</name>
    <dbReference type="NCBI Taxonomy" id="1469170"/>
    <lineage>
        <taxon>Bacteria</taxon>
        <taxon>Pseudomonadati</taxon>
        <taxon>Rhodothermota</taxon>
        <taxon>Rhodothermia</taxon>
        <taxon>Rhodothermales</taxon>
        <taxon>Salisaetaceae</taxon>
        <taxon>Longimonas</taxon>
    </lineage>
</organism>
<proteinExistence type="inferred from homology"/>
<accession>A0A2H3NKU4</accession>
<protein>
    <recommendedName>
        <fullName evidence="6">Phosphoribosylglycinamide formyltransferase</fullName>
        <ecNumber evidence="6">2.1.2.2</ecNumber>
    </recommendedName>
    <alternativeName>
        <fullName evidence="6">5'-phosphoribosylglycinamide transformylase</fullName>
    </alternativeName>
    <alternativeName>
        <fullName evidence="6">GAR transformylase</fullName>
        <shortName evidence="6">GART</shortName>
    </alternativeName>
</protein>
<dbReference type="InterPro" id="IPR002376">
    <property type="entry name" value="Formyl_transf_N"/>
</dbReference>
<keyword evidence="9" id="KW-1185">Reference proteome</keyword>
<dbReference type="HAMAP" id="MF_01930">
    <property type="entry name" value="PurN"/>
    <property type="match status" value="1"/>
</dbReference>
<feature type="binding site" evidence="6">
    <location>
        <position position="109"/>
    </location>
    <ligand>
        <name>(6R)-10-formyltetrahydrofolate</name>
        <dbReference type="ChEBI" id="CHEBI:195366"/>
    </ligand>
</feature>
<evidence type="ECO:0000256" key="2">
    <source>
        <dbReference type="ARBA" id="ARBA00022679"/>
    </source>
</evidence>
<comment type="catalytic activity">
    <reaction evidence="5 6">
        <text>N(1)-(5-phospho-beta-D-ribosyl)glycinamide + (6R)-10-formyltetrahydrofolate = N(2)-formyl-N(1)-(5-phospho-beta-D-ribosyl)glycinamide + (6S)-5,6,7,8-tetrahydrofolate + H(+)</text>
        <dbReference type="Rhea" id="RHEA:15053"/>
        <dbReference type="ChEBI" id="CHEBI:15378"/>
        <dbReference type="ChEBI" id="CHEBI:57453"/>
        <dbReference type="ChEBI" id="CHEBI:143788"/>
        <dbReference type="ChEBI" id="CHEBI:147286"/>
        <dbReference type="ChEBI" id="CHEBI:195366"/>
        <dbReference type="EC" id="2.1.2.2"/>
    </reaction>
</comment>
<feature type="domain" description="Formyl transferase N-terminal" evidence="7">
    <location>
        <begin position="5"/>
        <end position="189"/>
    </location>
</feature>
<dbReference type="EMBL" id="PDEP01000019">
    <property type="protein sequence ID" value="PEN04962.1"/>
    <property type="molecule type" value="Genomic_DNA"/>
</dbReference>
<dbReference type="AlphaFoldDB" id="A0A2H3NKU4"/>
<comment type="pathway">
    <text evidence="1 6">Purine metabolism; IMP biosynthesis via de novo pathway; N(2)-formyl-N(1)-(5-phospho-D-ribosyl)glycinamide from N(1)-(5-phospho-D-ribosyl)glycinamide (10-formyl THF route): step 1/1.</text>
</comment>
<evidence type="ECO:0000256" key="5">
    <source>
        <dbReference type="ARBA" id="ARBA00047664"/>
    </source>
</evidence>
<dbReference type="GO" id="GO:0006189">
    <property type="term" value="P:'de novo' IMP biosynthetic process"/>
    <property type="evidence" value="ECO:0007669"/>
    <property type="project" value="UniProtKB-UniRule"/>
</dbReference>
<sequence length="224" mass="24035">MPNLRLAVFASGGGTNMQALLDAIDDDLLPATVVGCVSDRSTAGALDRARAHDIPTAVHSPSDYDTPAAFGEALCRVLDDWTTSFIALAGYLKKIPAPVLHAYPNRITNIHPSLLPAFGGPGMYGTRVHRAVLDAGVHWTGVTVHLVNDAYDDGPIVAQQPVPVLPTDTVDALQQRVLAVEHRLYPAVLRQFARGQIQVQDRTVTVTNDSLSHPEPPPHAQSHN</sequence>
<dbReference type="PANTHER" id="PTHR43369:SF2">
    <property type="entry name" value="PHOSPHORIBOSYLGLYCINAMIDE FORMYLTRANSFERASE"/>
    <property type="match status" value="1"/>
</dbReference>
<reference evidence="8 9" key="1">
    <citation type="submission" date="2017-10" db="EMBL/GenBank/DDBJ databases">
        <title>Draft genome of Longimonas halophila.</title>
        <authorList>
            <person name="Goh K.M."/>
            <person name="Shamsir M.S."/>
            <person name="Lim S.W."/>
        </authorList>
    </citation>
    <scope>NUCLEOTIDE SEQUENCE [LARGE SCALE GENOMIC DNA]</scope>
    <source>
        <strain evidence="8 9">KCTC 42399</strain>
    </source>
</reference>
<feature type="binding site" evidence="6">
    <location>
        <begin position="14"/>
        <end position="16"/>
    </location>
    <ligand>
        <name>N(1)-(5-phospho-beta-D-ribosyl)glycinamide</name>
        <dbReference type="ChEBI" id="CHEBI:143788"/>
    </ligand>
</feature>
<dbReference type="SUPFAM" id="SSF53328">
    <property type="entry name" value="Formyltransferase"/>
    <property type="match status" value="1"/>
</dbReference>